<reference evidence="2" key="1">
    <citation type="submission" date="2018-09" db="EMBL/GenBank/DDBJ databases">
        <authorList>
            <person name="Zhu H."/>
        </authorList>
    </citation>
    <scope>NUCLEOTIDE SEQUENCE [LARGE SCALE GENOMIC DNA]</scope>
    <source>
        <strain evidence="2">K1W22B-1</strain>
    </source>
</reference>
<dbReference type="Proteomes" id="UP000276542">
    <property type="component" value="Unassembled WGS sequence"/>
</dbReference>
<evidence type="ECO:0000313" key="1">
    <source>
        <dbReference type="EMBL" id="RJS46465.1"/>
    </source>
</evidence>
<dbReference type="AlphaFoldDB" id="A0A3A5HAN3"/>
<keyword evidence="2" id="KW-1185">Reference proteome</keyword>
<dbReference type="EMBL" id="QYRP01000002">
    <property type="protein sequence ID" value="RJS46465.1"/>
    <property type="molecule type" value="Genomic_DNA"/>
</dbReference>
<organism evidence="1 2">
    <name type="scientific">Nocardioides cavernaquae</name>
    <dbReference type="NCBI Taxonomy" id="2321396"/>
    <lineage>
        <taxon>Bacteria</taxon>
        <taxon>Bacillati</taxon>
        <taxon>Actinomycetota</taxon>
        <taxon>Actinomycetes</taxon>
        <taxon>Propionibacteriales</taxon>
        <taxon>Nocardioidaceae</taxon>
        <taxon>Nocardioides</taxon>
    </lineage>
</organism>
<protein>
    <recommendedName>
        <fullName evidence="3">PKD domain-containing protein</fullName>
    </recommendedName>
</protein>
<gene>
    <name evidence="1" type="ORF">D4739_09750</name>
</gene>
<proteinExistence type="predicted"/>
<sequence length="149" mass="16693">MPTAVLRAFQRIPLPEPRLDIQPPNGKTLIGLEAIFSTEAEPFIRNLRLLGRSVDLRIHASSYEWIHGDTTTQTTDWPGKPWQRGTSIDSYITHIYEDTGNVQPQVRVTWSADYRVGNGPWQPVNGTVVRTSPPANLQVLEAEPKLVAP</sequence>
<accession>A0A3A5HAN3</accession>
<name>A0A3A5HAN3_9ACTN</name>
<evidence type="ECO:0008006" key="3">
    <source>
        <dbReference type="Google" id="ProtNLM"/>
    </source>
</evidence>
<comment type="caution">
    <text evidence="1">The sequence shown here is derived from an EMBL/GenBank/DDBJ whole genome shotgun (WGS) entry which is preliminary data.</text>
</comment>
<evidence type="ECO:0000313" key="2">
    <source>
        <dbReference type="Proteomes" id="UP000276542"/>
    </source>
</evidence>